<evidence type="ECO:0000313" key="1">
    <source>
        <dbReference type="EMBL" id="MFC4136332.1"/>
    </source>
</evidence>
<keyword evidence="2" id="KW-1185">Reference proteome</keyword>
<dbReference type="Proteomes" id="UP001595816">
    <property type="component" value="Unassembled WGS sequence"/>
</dbReference>
<sequence length="168" mass="19571">MMVSEQLDQMVITAATPDGAMTAELYDRDQVRLRFPGGYRWLDESRLPGQLEALARVLWARRMREYYEILSEDEDERRTAEPEPVTEGQWEFVERRAQIVARGESSDGRIAISVRGMQEWTVRVQPGTLREYSEEEFAGTIRSVVTRLLDDQFRQITELKIDLGDRLD</sequence>
<gene>
    <name evidence="1" type="ORF">ACFOZ4_37485</name>
</gene>
<name>A0ABV8M0X4_9ACTN</name>
<reference evidence="2" key="1">
    <citation type="journal article" date="2019" name="Int. J. Syst. Evol. Microbiol.">
        <title>The Global Catalogue of Microorganisms (GCM) 10K type strain sequencing project: providing services to taxonomists for standard genome sequencing and annotation.</title>
        <authorList>
            <consortium name="The Broad Institute Genomics Platform"/>
            <consortium name="The Broad Institute Genome Sequencing Center for Infectious Disease"/>
            <person name="Wu L."/>
            <person name="Ma J."/>
        </authorList>
    </citation>
    <scope>NUCLEOTIDE SEQUENCE [LARGE SCALE GENOMIC DNA]</scope>
    <source>
        <strain evidence="2">CGMCC 4.7289</strain>
    </source>
</reference>
<protein>
    <submittedName>
        <fullName evidence="1">Uncharacterized protein</fullName>
    </submittedName>
</protein>
<evidence type="ECO:0000313" key="2">
    <source>
        <dbReference type="Proteomes" id="UP001595816"/>
    </source>
</evidence>
<proteinExistence type="predicted"/>
<dbReference type="EMBL" id="JBHSAY010000029">
    <property type="protein sequence ID" value="MFC4136332.1"/>
    <property type="molecule type" value="Genomic_DNA"/>
</dbReference>
<accession>A0ABV8M0X4</accession>
<comment type="caution">
    <text evidence="1">The sequence shown here is derived from an EMBL/GenBank/DDBJ whole genome shotgun (WGS) entry which is preliminary data.</text>
</comment>
<organism evidence="1 2">
    <name type="scientific">Hamadaea flava</name>
    <dbReference type="NCBI Taxonomy" id="1742688"/>
    <lineage>
        <taxon>Bacteria</taxon>
        <taxon>Bacillati</taxon>
        <taxon>Actinomycetota</taxon>
        <taxon>Actinomycetes</taxon>
        <taxon>Micromonosporales</taxon>
        <taxon>Micromonosporaceae</taxon>
        <taxon>Hamadaea</taxon>
    </lineage>
</organism>
<dbReference type="RefSeq" id="WP_253751023.1">
    <property type="nucleotide sequence ID" value="NZ_JAMZDZ010000001.1"/>
</dbReference>